<dbReference type="RefSeq" id="WP_173289774.1">
    <property type="nucleotide sequence ID" value="NZ_AP021888.1"/>
</dbReference>
<proteinExistence type="predicted"/>
<reference evidence="2" key="1">
    <citation type="submission" date="2019-11" db="EMBL/GenBank/DDBJ databases">
        <title>Isolation and characterization of two novel species in the genus Thiomicrorhabdus.</title>
        <authorList>
            <person name="Mochizuki J."/>
            <person name="Kojima H."/>
            <person name="Fukui M."/>
        </authorList>
    </citation>
    <scope>NUCLEOTIDE SEQUENCE [LARGE SCALE GENOMIC DNA]</scope>
    <source>
        <strain evidence="2">AkT22</strain>
    </source>
</reference>
<dbReference type="AlphaFoldDB" id="A0A6F8PJY9"/>
<sequence length="204" mass="22488">MKTFFLTRPIKILSALGLVLITGCSTTPPKSMMNIQTGEFFTLNQPITIAADAATQFIQFGQLSSRNGFSRFDPHCRIEIKQLSEQPQTLLPETFTISKVQIGEEQVASNALPLLAMAQQQTLTDLPSLEQRLLANNDSDSQRPETMDTVMLYLEPTAKNPNIFRLVCAGSLSDGSLKDAPRSYRPQRTQINDILGSLGKVSTP</sequence>
<evidence type="ECO:0000313" key="1">
    <source>
        <dbReference type="EMBL" id="BBP42388.1"/>
    </source>
</evidence>
<accession>A0A6F8PJY9</accession>
<dbReference type="Proteomes" id="UP000501466">
    <property type="component" value="Chromosome"/>
</dbReference>
<gene>
    <name evidence="1" type="ORF">THMIRHAT_01340</name>
</gene>
<dbReference type="EMBL" id="AP021888">
    <property type="protein sequence ID" value="BBP42388.1"/>
    <property type="molecule type" value="Genomic_DNA"/>
</dbReference>
<evidence type="ECO:0000313" key="2">
    <source>
        <dbReference type="Proteomes" id="UP000501466"/>
    </source>
</evidence>
<evidence type="ECO:0008006" key="3">
    <source>
        <dbReference type="Google" id="ProtNLM"/>
    </source>
</evidence>
<name>A0A6F8PJY9_9GAMM</name>
<organism evidence="1 2">
    <name type="scientific">Thiosulfativibrio zosterae</name>
    <dbReference type="NCBI Taxonomy" id="2675053"/>
    <lineage>
        <taxon>Bacteria</taxon>
        <taxon>Pseudomonadati</taxon>
        <taxon>Pseudomonadota</taxon>
        <taxon>Gammaproteobacteria</taxon>
        <taxon>Thiotrichales</taxon>
        <taxon>Piscirickettsiaceae</taxon>
        <taxon>Thiosulfativibrio</taxon>
    </lineage>
</organism>
<dbReference type="PROSITE" id="PS51257">
    <property type="entry name" value="PROKAR_LIPOPROTEIN"/>
    <property type="match status" value="1"/>
</dbReference>
<dbReference type="KEGG" id="tzo:THMIRHAT_01340"/>
<protein>
    <recommendedName>
        <fullName evidence="3">Lipoprotein</fullName>
    </recommendedName>
</protein>
<keyword evidence="2" id="KW-1185">Reference proteome</keyword>